<name>B7PFE9_IXOSC</name>
<dbReference type="Proteomes" id="UP000001555">
    <property type="component" value="Unassembled WGS sequence"/>
</dbReference>
<dbReference type="PaxDb" id="6945-B7PFE9"/>
<evidence type="ECO:0000313" key="1">
    <source>
        <dbReference type="EMBL" id="EEC05321.1"/>
    </source>
</evidence>
<evidence type="ECO:0000313" key="3">
    <source>
        <dbReference type="Proteomes" id="UP000001555"/>
    </source>
</evidence>
<dbReference type="EnsemblMetazoa" id="ISCW003759-RA">
    <property type="protein sequence ID" value="ISCW003759-PA"/>
    <property type="gene ID" value="ISCW003759"/>
</dbReference>
<dbReference type="VEuPathDB" id="VectorBase:ISCI003759"/>
<dbReference type="EMBL" id="DS702079">
    <property type="protein sequence ID" value="EEC05321.1"/>
    <property type="molecule type" value="Genomic_DNA"/>
</dbReference>
<reference evidence="2" key="2">
    <citation type="submission" date="2020-05" db="UniProtKB">
        <authorList>
            <consortium name="EnsemblMetazoa"/>
        </authorList>
    </citation>
    <scope>IDENTIFICATION</scope>
    <source>
        <strain evidence="2">wikel</strain>
    </source>
</reference>
<dbReference type="OrthoDB" id="6503962at2759"/>
<dbReference type="AlphaFoldDB" id="B7PFE9"/>
<dbReference type="VEuPathDB" id="VectorBase:ISCW003759"/>
<dbReference type="InParanoid" id="B7PFE9"/>
<evidence type="ECO:0000313" key="2">
    <source>
        <dbReference type="EnsemblMetazoa" id="ISCW003759-PA"/>
    </source>
</evidence>
<reference evidence="1 3" key="1">
    <citation type="submission" date="2008-03" db="EMBL/GenBank/DDBJ databases">
        <title>Annotation of Ixodes scapularis.</title>
        <authorList>
            <consortium name="Ixodes scapularis Genome Project Consortium"/>
            <person name="Caler E."/>
            <person name="Hannick L.I."/>
            <person name="Bidwell S."/>
            <person name="Joardar V."/>
            <person name="Thiagarajan M."/>
            <person name="Amedeo P."/>
            <person name="Galinsky K.J."/>
            <person name="Schobel S."/>
            <person name="Inman J."/>
            <person name="Hostetler J."/>
            <person name="Miller J."/>
            <person name="Hammond M."/>
            <person name="Megy K."/>
            <person name="Lawson D."/>
            <person name="Kodira C."/>
            <person name="Sutton G."/>
            <person name="Meyer J."/>
            <person name="Hill C.A."/>
            <person name="Birren B."/>
            <person name="Nene V."/>
            <person name="Collins F."/>
            <person name="Alarcon-Chaidez F."/>
            <person name="Wikel S."/>
            <person name="Strausberg R."/>
        </authorList>
    </citation>
    <scope>NUCLEOTIDE SEQUENCE [LARGE SCALE GENOMIC DNA]</scope>
    <source>
        <strain evidence="3">Wikel</strain>
        <strain evidence="1">Wikel colony</strain>
    </source>
</reference>
<protein>
    <submittedName>
        <fullName evidence="1 2">Uncharacterized protein</fullName>
    </submittedName>
</protein>
<accession>B7PFE9</accession>
<dbReference type="EMBL" id="ABJB010369762">
    <property type="status" value="NOT_ANNOTATED_CDS"/>
    <property type="molecule type" value="Genomic_DNA"/>
</dbReference>
<sequence length="204" mass="22625">MINPVPASWCDCRWFKCFGSCRLCFQGCSTVYRCGTRPSAFAYHSEREHWCLASTSSSLRQDGLGSTNKAGASVGDNDRIVEGARHCKTEMKTGVAENSTLTSVPGHVKTRLLFVSRLEPYTSEDNVVRLVTSVLGDETVTCTKLWPKHPSYSSFLLSVAEDVFECTNTFEIWPEGSVFKQFFGRLLPSMRFGHTGEDPTELGG</sequence>
<organism>
    <name type="scientific">Ixodes scapularis</name>
    <name type="common">Black-legged tick</name>
    <name type="synonym">Deer tick</name>
    <dbReference type="NCBI Taxonomy" id="6945"/>
    <lineage>
        <taxon>Eukaryota</taxon>
        <taxon>Metazoa</taxon>
        <taxon>Ecdysozoa</taxon>
        <taxon>Arthropoda</taxon>
        <taxon>Chelicerata</taxon>
        <taxon>Arachnida</taxon>
        <taxon>Acari</taxon>
        <taxon>Parasitiformes</taxon>
        <taxon>Ixodida</taxon>
        <taxon>Ixodoidea</taxon>
        <taxon>Ixodidae</taxon>
        <taxon>Ixodinae</taxon>
        <taxon>Ixodes</taxon>
    </lineage>
</organism>
<dbReference type="VEuPathDB" id="VectorBase:ISCP_019751"/>
<dbReference type="HOGENOM" id="CLU_1344592_0_0_1"/>
<gene>
    <name evidence="1" type="ORF">IscW_ISCW003759</name>
</gene>
<proteinExistence type="predicted"/>
<keyword evidence="3" id="KW-1185">Reference proteome</keyword>